<dbReference type="STRING" id="1385520.N802_06085"/>
<dbReference type="OrthoDB" id="8680240at2"/>
<evidence type="ECO:0000256" key="2">
    <source>
        <dbReference type="ARBA" id="ARBA00023125"/>
    </source>
</evidence>
<dbReference type="InterPro" id="IPR036388">
    <property type="entry name" value="WH-like_DNA-bd_sf"/>
</dbReference>
<evidence type="ECO:0000256" key="3">
    <source>
        <dbReference type="ARBA" id="ARBA00023163"/>
    </source>
</evidence>
<name>A0A0A0J247_9MICO</name>
<dbReference type="InterPro" id="IPR036390">
    <property type="entry name" value="WH_DNA-bd_sf"/>
</dbReference>
<keyword evidence="6" id="KW-1185">Reference proteome</keyword>
<sequence>MTSTKADRVRKAVLTDIMSGSLPAGSPLDEGALAEQHSVSRTPVREALRRLQSDGLLETGPRRQLLVVDVSPEHRREITTLRVALEGAAVESACELRGEDDLDRLDLLLLKQRRAADAGEAEVFLRLDEEFHLTLAGAGRMPTLSRMLGQLGAFVRLGRLGEATTKRHMLGLVREHEELVELLRSRRAEPLRSALATHIEQTTPRT</sequence>
<organism evidence="5 6">
    <name type="scientific">Knoellia sinensis KCTC 19936</name>
    <dbReference type="NCBI Taxonomy" id="1385520"/>
    <lineage>
        <taxon>Bacteria</taxon>
        <taxon>Bacillati</taxon>
        <taxon>Actinomycetota</taxon>
        <taxon>Actinomycetes</taxon>
        <taxon>Micrococcales</taxon>
        <taxon>Intrasporangiaceae</taxon>
        <taxon>Knoellia</taxon>
    </lineage>
</organism>
<dbReference type="InterPro" id="IPR011711">
    <property type="entry name" value="GntR_C"/>
</dbReference>
<dbReference type="eggNOG" id="COG1802">
    <property type="taxonomic scope" value="Bacteria"/>
</dbReference>
<reference evidence="5 6" key="1">
    <citation type="submission" date="2013-08" db="EMBL/GenBank/DDBJ databases">
        <title>The genome sequence of Knoellia sinensis.</title>
        <authorList>
            <person name="Zhu W."/>
            <person name="Wang G."/>
        </authorList>
    </citation>
    <scope>NUCLEOTIDE SEQUENCE [LARGE SCALE GENOMIC DNA]</scope>
    <source>
        <strain evidence="5 6">KCTC 19936</strain>
    </source>
</reference>
<dbReference type="Pfam" id="PF07729">
    <property type="entry name" value="FCD"/>
    <property type="match status" value="1"/>
</dbReference>
<dbReference type="AlphaFoldDB" id="A0A0A0J247"/>
<dbReference type="GO" id="GO:0003700">
    <property type="term" value="F:DNA-binding transcription factor activity"/>
    <property type="evidence" value="ECO:0007669"/>
    <property type="project" value="InterPro"/>
</dbReference>
<comment type="caution">
    <text evidence="5">The sequence shown here is derived from an EMBL/GenBank/DDBJ whole genome shotgun (WGS) entry which is preliminary data.</text>
</comment>
<keyword evidence="3" id="KW-0804">Transcription</keyword>
<proteinExistence type="predicted"/>
<dbReference type="PROSITE" id="PS50949">
    <property type="entry name" value="HTH_GNTR"/>
    <property type="match status" value="1"/>
</dbReference>
<dbReference type="PRINTS" id="PR00035">
    <property type="entry name" value="HTHGNTR"/>
</dbReference>
<dbReference type="Gene3D" id="1.20.120.530">
    <property type="entry name" value="GntR ligand-binding domain-like"/>
    <property type="match status" value="1"/>
</dbReference>
<keyword evidence="2" id="KW-0238">DNA-binding</keyword>
<protein>
    <submittedName>
        <fullName evidence="5">Transcriptional regulator</fullName>
    </submittedName>
</protein>
<dbReference type="SUPFAM" id="SSF48008">
    <property type="entry name" value="GntR ligand-binding domain-like"/>
    <property type="match status" value="1"/>
</dbReference>
<dbReference type="SMART" id="SM00345">
    <property type="entry name" value="HTH_GNTR"/>
    <property type="match status" value="1"/>
</dbReference>
<dbReference type="SUPFAM" id="SSF46785">
    <property type="entry name" value="Winged helix' DNA-binding domain"/>
    <property type="match status" value="1"/>
</dbReference>
<evidence type="ECO:0000259" key="4">
    <source>
        <dbReference type="PROSITE" id="PS50949"/>
    </source>
</evidence>
<evidence type="ECO:0000256" key="1">
    <source>
        <dbReference type="ARBA" id="ARBA00023015"/>
    </source>
</evidence>
<keyword evidence="1" id="KW-0805">Transcription regulation</keyword>
<dbReference type="EMBL" id="AVPJ01000016">
    <property type="protein sequence ID" value="KGN30774.1"/>
    <property type="molecule type" value="Genomic_DNA"/>
</dbReference>
<dbReference type="GO" id="GO:0003677">
    <property type="term" value="F:DNA binding"/>
    <property type="evidence" value="ECO:0007669"/>
    <property type="project" value="UniProtKB-KW"/>
</dbReference>
<dbReference type="SMART" id="SM00895">
    <property type="entry name" value="FCD"/>
    <property type="match status" value="1"/>
</dbReference>
<feature type="domain" description="HTH gntR-type" evidence="4">
    <location>
        <begin position="3"/>
        <end position="70"/>
    </location>
</feature>
<dbReference type="Gene3D" id="1.10.10.10">
    <property type="entry name" value="Winged helix-like DNA-binding domain superfamily/Winged helix DNA-binding domain"/>
    <property type="match status" value="1"/>
</dbReference>
<dbReference type="InterPro" id="IPR000524">
    <property type="entry name" value="Tscrpt_reg_HTH_GntR"/>
</dbReference>
<gene>
    <name evidence="5" type="ORF">N802_06085</name>
</gene>
<dbReference type="Proteomes" id="UP000030002">
    <property type="component" value="Unassembled WGS sequence"/>
</dbReference>
<dbReference type="InterPro" id="IPR008920">
    <property type="entry name" value="TF_FadR/GntR_C"/>
</dbReference>
<dbReference type="RefSeq" id="WP_035918191.1">
    <property type="nucleotide sequence ID" value="NZ_AVPJ01000016.1"/>
</dbReference>
<evidence type="ECO:0000313" key="6">
    <source>
        <dbReference type="Proteomes" id="UP000030002"/>
    </source>
</evidence>
<accession>A0A0A0J247</accession>
<dbReference type="PANTHER" id="PTHR43537:SF24">
    <property type="entry name" value="GLUCONATE OPERON TRANSCRIPTIONAL REPRESSOR"/>
    <property type="match status" value="1"/>
</dbReference>
<evidence type="ECO:0000313" key="5">
    <source>
        <dbReference type="EMBL" id="KGN30774.1"/>
    </source>
</evidence>
<dbReference type="Pfam" id="PF00392">
    <property type="entry name" value="GntR"/>
    <property type="match status" value="1"/>
</dbReference>
<dbReference type="PANTHER" id="PTHR43537">
    <property type="entry name" value="TRANSCRIPTIONAL REGULATOR, GNTR FAMILY"/>
    <property type="match status" value="1"/>
</dbReference>